<feature type="domain" description="SDH C-terminal" evidence="11">
    <location>
        <begin position="244"/>
        <end position="269"/>
    </location>
</feature>
<evidence type="ECO:0000259" key="9">
    <source>
        <dbReference type="Pfam" id="PF01488"/>
    </source>
</evidence>
<dbReference type="Pfam" id="PF18317">
    <property type="entry name" value="SDH_C"/>
    <property type="match status" value="1"/>
</dbReference>
<evidence type="ECO:0000256" key="4">
    <source>
        <dbReference type="ARBA" id="ARBA00022857"/>
    </source>
</evidence>
<keyword evidence="6 8" id="KW-0057">Aromatic amino acid biosynthesis</keyword>
<feature type="domain" description="Quinate/shikimate 5-dehydrogenase/glutamyl-tRNA reductase" evidence="9">
    <location>
        <begin position="124"/>
        <end position="195"/>
    </location>
</feature>
<keyword evidence="5 8" id="KW-0560">Oxidoreductase</keyword>
<feature type="binding site" evidence="8">
    <location>
        <position position="220"/>
    </location>
    <ligand>
        <name>shikimate</name>
        <dbReference type="ChEBI" id="CHEBI:36208"/>
    </ligand>
</feature>
<evidence type="ECO:0000313" key="12">
    <source>
        <dbReference type="EMBL" id="QCI23450.1"/>
    </source>
</evidence>
<dbReference type="InterPro" id="IPR046346">
    <property type="entry name" value="Aminoacid_DH-like_N_sf"/>
</dbReference>
<dbReference type="InterPro" id="IPR041121">
    <property type="entry name" value="SDH_C"/>
</dbReference>
<comment type="subunit">
    <text evidence="8">Homodimer.</text>
</comment>
<dbReference type="Gene3D" id="3.40.50.10860">
    <property type="entry name" value="Leucine Dehydrogenase, chain A, domain 1"/>
    <property type="match status" value="1"/>
</dbReference>
<comment type="similarity">
    <text evidence="8">Belongs to the shikimate dehydrogenase family.</text>
</comment>
<keyword evidence="4 8" id="KW-0521">NADP</keyword>
<dbReference type="NCBIfam" id="TIGR00507">
    <property type="entry name" value="aroE"/>
    <property type="match status" value="1"/>
</dbReference>
<dbReference type="GO" id="GO:0009073">
    <property type="term" value="P:aromatic amino acid family biosynthetic process"/>
    <property type="evidence" value="ECO:0007669"/>
    <property type="project" value="UniProtKB-KW"/>
</dbReference>
<comment type="pathway">
    <text evidence="1 8">Metabolic intermediate biosynthesis; chorismate biosynthesis; chorismate from D-erythrose 4-phosphate and phosphoenolpyruvate: step 4/7.</text>
</comment>
<feature type="active site" description="Proton acceptor" evidence="8">
    <location>
        <position position="70"/>
    </location>
</feature>
<evidence type="ECO:0000313" key="13">
    <source>
        <dbReference type="Proteomes" id="UP000298566"/>
    </source>
</evidence>
<dbReference type="GO" id="GO:0019632">
    <property type="term" value="P:shikimate metabolic process"/>
    <property type="evidence" value="ECO:0007669"/>
    <property type="project" value="InterPro"/>
</dbReference>
<dbReference type="FunFam" id="3.40.50.10860:FF:000006">
    <property type="entry name" value="Shikimate dehydrogenase (NADP(+))"/>
    <property type="match status" value="1"/>
</dbReference>
<dbReference type="GO" id="GO:0050661">
    <property type="term" value="F:NADP binding"/>
    <property type="evidence" value="ECO:0007669"/>
    <property type="project" value="InterPro"/>
</dbReference>
<keyword evidence="3 8" id="KW-0028">Amino-acid biosynthesis</keyword>
<dbReference type="CDD" id="cd01065">
    <property type="entry name" value="NAD_bind_Shikimate_DH"/>
    <property type="match status" value="1"/>
</dbReference>
<sequence>MRKIHSNEFSVFGNPINHTKSPYIHWLFSKQTNIVHNYDYMLVPLNKFRKVVTNFFLHKGMGANVTIPFKEEAFLISDVLTDYAKASRSVNTLKKLGNGKILGDNTDGRGILYDLKRLKFIKRTDTILIIGAGGASRGIIFSLLSYDCNIFITNRTMDRAINLVNDFKKFGYISIFSIDKFRNSSFDLIINTTSNIEENSFWRSISHLIDKDTYLYDINYSDSNIYTPFLLWFANYGVRMLSDGIGMLVSQAAYSFYLWHNVLPNIEPVIFKLRQ</sequence>
<reference evidence="12 13" key="1">
    <citation type="submission" date="2018-10" db="EMBL/GenBank/DDBJ databases">
        <title>Comparative functional genomics of the obligate endosymbiont Buchnera aphidicola.</title>
        <authorList>
            <person name="Chong R.A."/>
        </authorList>
    </citation>
    <scope>NUCLEOTIDE SEQUENCE [LARGE SCALE GENOMIC DNA]</scope>
    <source>
        <strain evidence="12 13">Mrh</strain>
    </source>
</reference>
<comment type="function">
    <text evidence="8">Involved in the biosynthesis of the chorismate, which leads to the biosynthesis of aromatic amino acids. Catalyzes the reversible NADPH linked reduction of 3-dehydroshikimate (DHSA) to yield shikimate (SA).</text>
</comment>
<evidence type="ECO:0000259" key="11">
    <source>
        <dbReference type="Pfam" id="PF18317"/>
    </source>
</evidence>
<feature type="binding site" evidence="8">
    <location>
        <position position="82"/>
    </location>
    <ligand>
        <name>NADP(+)</name>
        <dbReference type="ChEBI" id="CHEBI:58349"/>
    </ligand>
</feature>
<dbReference type="GO" id="GO:0004764">
    <property type="term" value="F:shikimate 3-dehydrogenase (NADP+) activity"/>
    <property type="evidence" value="ECO:0007669"/>
    <property type="project" value="UniProtKB-UniRule"/>
</dbReference>
<dbReference type="SUPFAM" id="SSF51735">
    <property type="entry name" value="NAD(P)-binding Rossmann-fold domains"/>
    <property type="match status" value="1"/>
</dbReference>
<evidence type="ECO:0000256" key="2">
    <source>
        <dbReference type="ARBA" id="ARBA00012962"/>
    </source>
</evidence>
<dbReference type="UniPathway" id="UPA00053">
    <property type="reaction ID" value="UER00087"/>
</dbReference>
<evidence type="ECO:0000256" key="8">
    <source>
        <dbReference type="HAMAP-Rule" id="MF_00222"/>
    </source>
</evidence>
<evidence type="ECO:0000256" key="1">
    <source>
        <dbReference type="ARBA" id="ARBA00004871"/>
    </source>
</evidence>
<dbReference type="Proteomes" id="UP000298566">
    <property type="component" value="Chromosome"/>
</dbReference>
<dbReference type="RefSeq" id="WP_158336663.1">
    <property type="nucleotide sequence ID" value="NZ_CP033004.1"/>
</dbReference>
<feature type="binding site" evidence="8">
    <location>
        <position position="251"/>
    </location>
    <ligand>
        <name>shikimate</name>
        <dbReference type="ChEBI" id="CHEBI:36208"/>
    </ligand>
</feature>
<dbReference type="InterPro" id="IPR022893">
    <property type="entry name" value="Shikimate_DH_fam"/>
</dbReference>
<accession>A0A4D6YCS5</accession>
<dbReference type="GO" id="GO:0009423">
    <property type="term" value="P:chorismate biosynthetic process"/>
    <property type="evidence" value="ECO:0007669"/>
    <property type="project" value="UniProtKB-UniRule"/>
</dbReference>
<proteinExistence type="inferred from homology"/>
<gene>
    <name evidence="8" type="primary">aroE</name>
    <name evidence="12" type="ORF">D9V73_02300</name>
</gene>
<dbReference type="InterPro" id="IPR011342">
    <property type="entry name" value="Shikimate_DH"/>
</dbReference>
<feature type="binding site" evidence="8">
    <location>
        <begin position="19"/>
        <end position="21"/>
    </location>
    <ligand>
        <name>shikimate</name>
        <dbReference type="ChEBI" id="CHEBI:36208"/>
    </ligand>
</feature>
<dbReference type="HAMAP" id="MF_00222">
    <property type="entry name" value="Shikimate_DH_AroE"/>
    <property type="match status" value="1"/>
</dbReference>
<dbReference type="Gene3D" id="3.40.50.720">
    <property type="entry name" value="NAD(P)-binding Rossmann-like Domain"/>
    <property type="match status" value="1"/>
</dbReference>
<dbReference type="PANTHER" id="PTHR21089:SF1">
    <property type="entry name" value="BIFUNCTIONAL 3-DEHYDROQUINATE DEHYDRATASE_SHIKIMATE DEHYDROGENASE, CHLOROPLASTIC"/>
    <property type="match status" value="1"/>
</dbReference>
<feature type="domain" description="Shikimate dehydrogenase substrate binding N-terminal" evidence="10">
    <location>
        <begin position="11"/>
        <end position="93"/>
    </location>
</feature>
<dbReference type="NCBIfam" id="NF001310">
    <property type="entry name" value="PRK00258.1-2"/>
    <property type="match status" value="1"/>
</dbReference>
<feature type="binding site" evidence="8">
    <location>
        <position position="91"/>
    </location>
    <ligand>
        <name>shikimate</name>
        <dbReference type="ChEBI" id="CHEBI:36208"/>
    </ligand>
</feature>
<dbReference type="GO" id="GO:0008652">
    <property type="term" value="P:amino acid biosynthetic process"/>
    <property type="evidence" value="ECO:0007669"/>
    <property type="project" value="UniProtKB-KW"/>
</dbReference>
<evidence type="ECO:0000256" key="7">
    <source>
        <dbReference type="ARBA" id="ARBA00049442"/>
    </source>
</evidence>
<feature type="binding site" evidence="8">
    <location>
        <position position="218"/>
    </location>
    <ligand>
        <name>NADP(+)</name>
        <dbReference type="ChEBI" id="CHEBI:58349"/>
    </ligand>
</feature>
<dbReference type="PANTHER" id="PTHR21089">
    <property type="entry name" value="SHIKIMATE DEHYDROGENASE"/>
    <property type="match status" value="1"/>
</dbReference>
<feature type="binding site" evidence="8">
    <location>
        <position position="66"/>
    </location>
    <ligand>
        <name>shikimate</name>
        <dbReference type="ChEBI" id="CHEBI:36208"/>
    </ligand>
</feature>
<comment type="catalytic activity">
    <reaction evidence="7 8">
        <text>shikimate + NADP(+) = 3-dehydroshikimate + NADPH + H(+)</text>
        <dbReference type="Rhea" id="RHEA:17737"/>
        <dbReference type="ChEBI" id="CHEBI:15378"/>
        <dbReference type="ChEBI" id="CHEBI:16630"/>
        <dbReference type="ChEBI" id="CHEBI:36208"/>
        <dbReference type="ChEBI" id="CHEBI:57783"/>
        <dbReference type="ChEBI" id="CHEBI:58349"/>
        <dbReference type="EC" id="1.1.1.25"/>
    </reaction>
</comment>
<dbReference type="InterPro" id="IPR036291">
    <property type="entry name" value="NAD(P)-bd_dom_sf"/>
</dbReference>
<dbReference type="Pfam" id="PF01488">
    <property type="entry name" value="Shikimate_DH"/>
    <property type="match status" value="1"/>
</dbReference>
<dbReference type="OrthoDB" id="9776868at2"/>
<dbReference type="GO" id="GO:0005829">
    <property type="term" value="C:cytosol"/>
    <property type="evidence" value="ECO:0007669"/>
    <property type="project" value="TreeGrafter"/>
</dbReference>
<dbReference type="SUPFAM" id="SSF53223">
    <property type="entry name" value="Aminoacid dehydrogenase-like, N-terminal domain"/>
    <property type="match status" value="1"/>
</dbReference>
<evidence type="ECO:0000256" key="3">
    <source>
        <dbReference type="ARBA" id="ARBA00022605"/>
    </source>
</evidence>
<feature type="binding site" evidence="8">
    <location>
        <begin position="131"/>
        <end position="135"/>
    </location>
    <ligand>
        <name>NADP(+)</name>
        <dbReference type="ChEBI" id="CHEBI:58349"/>
    </ligand>
</feature>
<organism evidence="12 13">
    <name type="scientific">Buchnera aphidicola subsp. Melaphis rhois</name>
    <dbReference type="NCBI Taxonomy" id="118103"/>
    <lineage>
        <taxon>Bacteria</taxon>
        <taxon>Pseudomonadati</taxon>
        <taxon>Pseudomonadota</taxon>
        <taxon>Gammaproteobacteria</taxon>
        <taxon>Enterobacterales</taxon>
        <taxon>Erwiniaceae</taxon>
        <taxon>Buchnera</taxon>
    </lineage>
</organism>
<dbReference type="Pfam" id="PF08501">
    <property type="entry name" value="Shikimate_dh_N"/>
    <property type="match status" value="1"/>
</dbReference>
<evidence type="ECO:0000259" key="10">
    <source>
        <dbReference type="Pfam" id="PF08501"/>
    </source>
</evidence>
<evidence type="ECO:0000256" key="5">
    <source>
        <dbReference type="ARBA" id="ARBA00023002"/>
    </source>
</evidence>
<feature type="binding site" evidence="8">
    <location>
        <position position="107"/>
    </location>
    <ligand>
        <name>shikimate</name>
        <dbReference type="ChEBI" id="CHEBI:36208"/>
    </ligand>
</feature>
<dbReference type="InterPro" id="IPR006151">
    <property type="entry name" value="Shikm_DH/Glu-tRNA_Rdtase"/>
</dbReference>
<dbReference type="EMBL" id="CP033004">
    <property type="protein sequence ID" value="QCI23450.1"/>
    <property type="molecule type" value="Genomic_DNA"/>
</dbReference>
<protein>
    <recommendedName>
        <fullName evidence="2 8">Shikimate dehydrogenase (NADP(+))</fullName>
        <shortName evidence="8">SDH</shortName>
        <ecNumber evidence="2 8">1.1.1.25</ecNumber>
    </recommendedName>
</protein>
<name>A0A4D6YCS5_BUCMH</name>
<evidence type="ECO:0000256" key="6">
    <source>
        <dbReference type="ARBA" id="ARBA00023141"/>
    </source>
</evidence>
<dbReference type="AlphaFoldDB" id="A0A4D6YCS5"/>
<feature type="binding site" evidence="8">
    <location>
        <position position="244"/>
    </location>
    <ligand>
        <name>NADP(+)</name>
        <dbReference type="ChEBI" id="CHEBI:58349"/>
    </ligand>
</feature>
<dbReference type="EC" id="1.1.1.25" evidence="2 8"/>
<feature type="binding site" evidence="8">
    <location>
        <begin position="154"/>
        <end position="159"/>
    </location>
    <ligand>
        <name>NADP(+)</name>
        <dbReference type="ChEBI" id="CHEBI:58349"/>
    </ligand>
</feature>
<dbReference type="InterPro" id="IPR013708">
    <property type="entry name" value="Shikimate_DH-bd_N"/>
</dbReference>